<dbReference type="Proteomes" id="UP001642360">
    <property type="component" value="Unassembled WGS sequence"/>
</dbReference>
<dbReference type="GO" id="GO:0007015">
    <property type="term" value="P:actin filament organization"/>
    <property type="evidence" value="ECO:0007669"/>
    <property type="project" value="UniProtKB-ARBA"/>
</dbReference>
<organism evidence="3 4">
    <name type="scientific">Ilex paraguariensis</name>
    <name type="common">yerba mate</name>
    <dbReference type="NCBI Taxonomy" id="185542"/>
    <lineage>
        <taxon>Eukaryota</taxon>
        <taxon>Viridiplantae</taxon>
        <taxon>Streptophyta</taxon>
        <taxon>Embryophyta</taxon>
        <taxon>Tracheophyta</taxon>
        <taxon>Spermatophyta</taxon>
        <taxon>Magnoliopsida</taxon>
        <taxon>eudicotyledons</taxon>
        <taxon>Gunneridae</taxon>
        <taxon>Pentapetalae</taxon>
        <taxon>asterids</taxon>
        <taxon>campanulids</taxon>
        <taxon>Aquifoliales</taxon>
        <taxon>Aquifoliaceae</taxon>
        <taxon>Ilex</taxon>
    </lineage>
</organism>
<name>A0ABC8RDW1_9AQUA</name>
<gene>
    <name evidence="3" type="ORF">ILEXP_LOCUS8372</name>
</gene>
<dbReference type="InterPro" id="IPR036872">
    <property type="entry name" value="CH_dom_sf"/>
</dbReference>
<dbReference type="Gene3D" id="1.10.418.10">
    <property type="entry name" value="Calponin-like domain"/>
    <property type="match status" value="1"/>
</dbReference>
<accession>A0ABC8RDW1</accession>
<evidence type="ECO:0000313" key="4">
    <source>
        <dbReference type="Proteomes" id="UP001642360"/>
    </source>
</evidence>
<evidence type="ECO:0000256" key="2">
    <source>
        <dbReference type="ARBA" id="ARBA00023203"/>
    </source>
</evidence>
<dbReference type="PANTHER" id="PTHR19961:SF63">
    <property type="entry name" value="FIMBRIN-2-LIKE"/>
    <property type="match status" value="1"/>
</dbReference>
<keyword evidence="1" id="KW-0677">Repeat</keyword>
<dbReference type="InterPro" id="IPR039959">
    <property type="entry name" value="Fimbrin/Plastin"/>
</dbReference>
<dbReference type="GO" id="GO:0003779">
    <property type="term" value="F:actin binding"/>
    <property type="evidence" value="ECO:0007669"/>
    <property type="project" value="UniProtKB-KW"/>
</dbReference>
<evidence type="ECO:0000256" key="1">
    <source>
        <dbReference type="ARBA" id="ARBA00022737"/>
    </source>
</evidence>
<protein>
    <submittedName>
        <fullName evidence="3">Uncharacterized protein</fullName>
    </submittedName>
</protein>
<dbReference type="AlphaFoldDB" id="A0ABC8RDW1"/>
<dbReference type="SUPFAM" id="SSF47576">
    <property type="entry name" value="Calponin-homology domain, CH-domain"/>
    <property type="match status" value="1"/>
</dbReference>
<keyword evidence="2" id="KW-0009">Actin-binding</keyword>
<keyword evidence="4" id="KW-1185">Reference proteome</keyword>
<evidence type="ECO:0000313" key="3">
    <source>
        <dbReference type="EMBL" id="CAK9140863.1"/>
    </source>
</evidence>
<reference evidence="3 4" key="1">
    <citation type="submission" date="2024-02" db="EMBL/GenBank/DDBJ databases">
        <authorList>
            <person name="Vignale AGUSTIN F."/>
            <person name="Sosa J E."/>
            <person name="Modenutti C."/>
        </authorList>
    </citation>
    <scope>NUCLEOTIDE SEQUENCE [LARGE SCALE GENOMIC DNA]</scope>
</reference>
<dbReference type="EMBL" id="CAUOFW020001081">
    <property type="protein sequence ID" value="CAK9140863.1"/>
    <property type="molecule type" value="Genomic_DNA"/>
</dbReference>
<proteinExistence type="predicted"/>
<sequence length="88" mass="9604">MVSQGLVNGRVTTKPPIKIPSRKVENCNQVVKIGKFSWVNIAGNDIVPGNKKLVWYGVHFTANILETVGATYIISTAMKLGCSMFLLP</sequence>
<comment type="caution">
    <text evidence="3">The sequence shown here is derived from an EMBL/GenBank/DDBJ whole genome shotgun (WGS) entry which is preliminary data.</text>
</comment>
<dbReference type="PANTHER" id="PTHR19961">
    <property type="entry name" value="FIMBRIN/PLASTIN"/>
    <property type="match status" value="1"/>
</dbReference>